<feature type="region of interest" description="Disordered" evidence="1">
    <location>
        <begin position="234"/>
        <end position="259"/>
    </location>
</feature>
<dbReference type="InterPro" id="IPR001806">
    <property type="entry name" value="Small_GTPase"/>
</dbReference>
<organism evidence="2 3">
    <name type="scientific">Spodoptera exigua</name>
    <name type="common">Beet armyworm</name>
    <name type="synonym">Noctua fulgens</name>
    <dbReference type="NCBI Taxonomy" id="7107"/>
    <lineage>
        <taxon>Eukaryota</taxon>
        <taxon>Metazoa</taxon>
        <taxon>Ecdysozoa</taxon>
        <taxon>Arthropoda</taxon>
        <taxon>Hexapoda</taxon>
        <taxon>Insecta</taxon>
        <taxon>Pterygota</taxon>
        <taxon>Neoptera</taxon>
        <taxon>Endopterygota</taxon>
        <taxon>Lepidoptera</taxon>
        <taxon>Glossata</taxon>
        <taxon>Ditrysia</taxon>
        <taxon>Noctuoidea</taxon>
        <taxon>Noctuidae</taxon>
        <taxon>Amphipyrinae</taxon>
        <taxon>Spodoptera</taxon>
    </lineage>
</organism>
<reference evidence="2" key="1">
    <citation type="submission" date="2020-08" db="EMBL/GenBank/DDBJ databases">
        <title>Spodoptera exigua strain:BAW_Kor-Di-RS1 Genome sequencing and assembly.</title>
        <authorList>
            <person name="Kim J."/>
            <person name="Nam H.Y."/>
            <person name="Kwon M."/>
            <person name="Choi J.H."/>
            <person name="Cho S.R."/>
            <person name="Kim G.-H."/>
        </authorList>
    </citation>
    <scope>NUCLEOTIDE SEQUENCE</scope>
    <source>
        <strain evidence="2">BAW_Kor-Di-RS1</strain>
        <tissue evidence="2">Whole-body</tissue>
    </source>
</reference>
<dbReference type="SUPFAM" id="SSF52540">
    <property type="entry name" value="P-loop containing nucleoside triphosphate hydrolases"/>
    <property type="match status" value="1"/>
</dbReference>
<dbReference type="GO" id="GO:0005525">
    <property type="term" value="F:GTP binding"/>
    <property type="evidence" value="ECO:0007669"/>
    <property type="project" value="InterPro"/>
</dbReference>
<dbReference type="Pfam" id="PF00071">
    <property type="entry name" value="Ras"/>
    <property type="match status" value="1"/>
</dbReference>
<proteinExistence type="predicted"/>
<comment type="caution">
    <text evidence="2">The sequence shown here is derived from an EMBL/GenBank/DDBJ whole genome shotgun (WGS) entry which is preliminary data.</text>
</comment>
<dbReference type="GO" id="GO:0003924">
    <property type="term" value="F:GTPase activity"/>
    <property type="evidence" value="ECO:0007669"/>
    <property type="project" value="InterPro"/>
</dbReference>
<feature type="compositionally biased region" description="Polar residues" evidence="1">
    <location>
        <begin position="247"/>
        <end position="259"/>
    </location>
</feature>
<keyword evidence="3" id="KW-1185">Reference proteome</keyword>
<dbReference type="SMART" id="SM00173">
    <property type="entry name" value="RAS"/>
    <property type="match status" value="1"/>
</dbReference>
<gene>
    <name evidence="2" type="ORF">HW555_011860</name>
</gene>
<sequence length="259" mass="29074">MVYKLDLDYLERGGGGTLTVGGAPSLEPSPDSLDLVKVVLLGAPAVGKTSIIQQFVWSDFSEEYVPTDRKHTFYPSVIINEHLYEVKITDVPVIPYFPINSYYEWAHYRFYGLRSATAYILVFDLSNVETFQYIRTLRDQMVESRDMRNVPVLVVGNKQDLLCSNTPSAASGLQQLAIAESACGDSREKRRNIVNLVRKHWKCGYVECSAKYNWRVIAVFKELMEMIDALEWSGGGRNSEPPPDSSAGGSTQENRCVIA</sequence>
<dbReference type="PANTHER" id="PTHR46350">
    <property type="entry name" value="RAS LIKE FAMILY 10 MEMBER B-RELATED"/>
    <property type="match status" value="1"/>
</dbReference>
<name>A0A835KYG8_SPOEX</name>
<protein>
    <recommendedName>
        <fullName evidence="4">Ras-like protein family member 10B</fullName>
    </recommendedName>
</protein>
<dbReference type="SMART" id="SM00174">
    <property type="entry name" value="RHO"/>
    <property type="match status" value="1"/>
</dbReference>
<dbReference type="NCBIfam" id="TIGR00231">
    <property type="entry name" value="small_GTP"/>
    <property type="match status" value="1"/>
</dbReference>
<dbReference type="EMBL" id="JACKWZ010000380">
    <property type="protein sequence ID" value="KAF9408474.1"/>
    <property type="molecule type" value="Genomic_DNA"/>
</dbReference>
<evidence type="ECO:0000256" key="1">
    <source>
        <dbReference type="SAM" id="MobiDB-lite"/>
    </source>
</evidence>
<evidence type="ECO:0000313" key="3">
    <source>
        <dbReference type="Proteomes" id="UP000648187"/>
    </source>
</evidence>
<dbReference type="InterPro" id="IPR005225">
    <property type="entry name" value="Small_GTP-bd"/>
</dbReference>
<evidence type="ECO:0000313" key="2">
    <source>
        <dbReference type="EMBL" id="KAF9408474.1"/>
    </source>
</evidence>
<evidence type="ECO:0008006" key="4">
    <source>
        <dbReference type="Google" id="ProtNLM"/>
    </source>
</evidence>
<accession>A0A835KYG8</accession>
<dbReference type="InterPro" id="IPR052661">
    <property type="entry name" value="Ras-like_GTPase_Reg"/>
</dbReference>
<dbReference type="PROSITE" id="PS51419">
    <property type="entry name" value="RAB"/>
    <property type="match status" value="1"/>
</dbReference>
<dbReference type="AlphaFoldDB" id="A0A835KYG8"/>
<dbReference type="Gene3D" id="3.40.50.300">
    <property type="entry name" value="P-loop containing nucleotide triphosphate hydrolases"/>
    <property type="match status" value="1"/>
</dbReference>
<dbReference type="PRINTS" id="PR00449">
    <property type="entry name" value="RASTRNSFRMNG"/>
</dbReference>
<dbReference type="PANTHER" id="PTHR46350:SF2">
    <property type="entry name" value="RAS LIKE FAMILY 10 MEMBER B"/>
    <property type="match status" value="1"/>
</dbReference>
<dbReference type="SMART" id="SM00175">
    <property type="entry name" value="RAB"/>
    <property type="match status" value="1"/>
</dbReference>
<dbReference type="Proteomes" id="UP000648187">
    <property type="component" value="Unassembled WGS sequence"/>
</dbReference>
<dbReference type="PROSITE" id="PS51421">
    <property type="entry name" value="RAS"/>
    <property type="match status" value="1"/>
</dbReference>
<dbReference type="InterPro" id="IPR027417">
    <property type="entry name" value="P-loop_NTPase"/>
</dbReference>